<dbReference type="EMBL" id="CP109135">
    <property type="protein sequence ID" value="WSD16472.1"/>
    <property type="molecule type" value="Genomic_DNA"/>
</dbReference>
<feature type="region of interest" description="Disordered" evidence="1">
    <location>
        <begin position="162"/>
        <end position="184"/>
    </location>
</feature>
<reference evidence="2 3" key="1">
    <citation type="submission" date="2022-10" db="EMBL/GenBank/DDBJ databases">
        <title>The complete genomes of actinobacterial strains from the NBC collection.</title>
        <authorList>
            <person name="Joergensen T.S."/>
            <person name="Alvarez Arevalo M."/>
            <person name="Sterndorff E.B."/>
            <person name="Faurdal D."/>
            <person name="Vuksanovic O."/>
            <person name="Mourched A.-S."/>
            <person name="Charusanti P."/>
            <person name="Shaw S."/>
            <person name="Blin K."/>
            <person name="Weber T."/>
        </authorList>
    </citation>
    <scope>NUCLEOTIDE SEQUENCE [LARGE SCALE GENOMIC DNA]</scope>
    <source>
        <strain evidence="2 3">NBC 01752</strain>
    </source>
</reference>
<evidence type="ECO:0000313" key="2">
    <source>
        <dbReference type="EMBL" id="WSD16472.1"/>
    </source>
</evidence>
<protein>
    <submittedName>
        <fullName evidence="2">BN159_2729 family protein</fullName>
    </submittedName>
</protein>
<accession>A0ABZ1HFY2</accession>
<name>A0ABZ1HFY2_STRPH</name>
<evidence type="ECO:0000313" key="3">
    <source>
        <dbReference type="Proteomes" id="UP001340816"/>
    </source>
</evidence>
<feature type="compositionally biased region" description="Low complexity" evidence="1">
    <location>
        <begin position="330"/>
        <end position="345"/>
    </location>
</feature>
<feature type="compositionally biased region" description="Basic and acidic residues" evidence="1">
    <location>
        <begin position="367"/>
        <end position="385"/>
    </location>
</feature>
<dbReference type="RefSeq" id="WP_326760087.1">
    <property type="nucleotide sequence ID" value="NZ_CP109135.1"/>
</dbReference>
<dbReference type="NCBIfam" id="NF038082">
    <property type="entry name" value="phiSA1p31"/>
    <property type="match status" value="1"/>
</dbReference>
<feature type="compositionally biased region" description="Low complexity" evidence="1">
    <location>
        <begin position="298"/>
        <end position="311"/>
    </location>
</feature>
<sequence>MNRNLPHAERVIRTALSVSTSNQARAVAHALDVDHLLVDPERTFGLVLHRTPSGAWARVPGQLTELEKQAFAWDHSCERARLVAATIEQHIGGHPDVDSIRADGDCVRVEIRVPDQEQWRRWRAHFGIRRDAEAPLGHAVVGESRHAGVRVSVLAHKLQQTPWSRPVSAPAGTGPGPDHGREHATQIEPAPQMYEYEGIVYNLALPQRDAHGDVWYFHGGRTPSGMPLLSLDGRSERCTLANVTSLMGPLVALEPETSSAAPDKAVTARTDASAGTPSLPKARRSRAVQLTTARLTVVRTPTPAPTSASAPAPMPSPTPSRPRPTPAPASVPALPSSAALSYATSGPPVPNTRRVGLVRTGPDTWEAADRTADRATDRAAARGEK</sequence>
<feature type="region of interest" description="Disordered" evidence="1">
    <location>
        <begin position="298"/>
        <end position="385"/>
    </location>
</feature>
<feature type="region of interest" description="Disordered" evidence="1">
    <location>
        <begin position="257"/>
        <end position="286"/>
    </location>
</feature>
<organism evidence="2 3">
    <name type="scientific">Streptomyces phaeochromogenes</name>
    <dbReference type="NCBI Taxonomy" id="1923"/>
    <lineage>
        <taxon>Bacteria</taxon>
        <taxon>Bacillati</taxon>
        <taxon>Actinomycetota</taxon>
        <taxon>Actinomycetes</taxon>
        <taxon>Kitasatosporales</taxon>
        <taxon>Streptomycetaceae</taxon>
        <taxon>Streptomyces</taxon>
        <taxon>Streptomyces phaeochromogenes group</taxon>
    </lineage>
</organism>
<dbReference type="Proteomes" id="UP001340816">
    <property type="component" value="Chromosome"/>
</dbReference>
<feature type="compositionally biased region" description="Pro residues" evidence="1">
    <location>
        <begin position="312"/>
        <end position="329"/>
    </location>
</feature>
<keyword evidence="3" id="KW-1185">Reference proteome</keyword>
<gene>
    <name evidence="2" type="ORF">OHB35_26290</name>
</gene>
<proteinExistence type="predicted"/>
<dbReference type="NCBIfam" id="NF038081">
    <property type="entry name" value="BN159_2729_fam"/>
    <property type="match status" value="1"/>
</dbReference>
<evidence type="ECO:0000256" key="1">
    <source>
        <dbReference type="SAM" id="MobiDB-lite"/>
    </source>
</evidence>